<dbReference type="HAMAP" id="MF_00974">
    <property type="entry name" value="DNA_primase_DnaG"/>
    <property type="match status" value="1"/>
</dbReference>
<keyword evidence="11 12" id="KW-0804">Transcription</keyword>
<dbReference type="EMBL" id="JASSPP010000002">
    <property type="protein sequence ID" value="MDK9580321.1"/>
    <property type="molecule type" value="Genomic_DNA"/>
</dbReference>
<keyword evidence="2 12" id="KW-0639">Primosome</keyword>
<evidence type="ECO:0000256" key="13">
    <source>
        <dbReference type="PIRNR" id="PIRNR002811"/>
    </source>
</evidence>
<keyword evidence="3 12" id="KW-0808">Transferase</keyword>
<keyword evidence="4 12" id="KW-0548">Nucleotidyltransferase</keyword>
<evidence type="ECO:0000313" key="15">
    <source>
        <dbReference type="EMBL" id="MDK9580321.1"/>
    </source>
</evidence>
<dbReference type="InterPro" id="IPR050219">
    <property type="entry name" value="DnaG_primase"/>
</dbReference>
<dbReference type="Proteomes" id="UP001225134">
    <property type="component" value="Unassembled WGS sequence"/>
</dbReference>
<name>A0ABT7HII0_9FUSO</name>
<evidence type="ECO:0000256" key="8">
    <source>
        <dbReference type="ARBA" id="ARBA00022833"/>
    </source>
</evidence>
<dbReference type="PANTHER" id="PTHR30313">
    <property type="entry name" value="DNA PRIMASE"/>
    <property type="match status" value="1"/>
</dbReference>
<comment type="cofactor">
    <cofactor evidence="13">
        <name>Zn(2+)</name>
        <dbReference type="ChEBI" id="CHEBI:29105"/>
    </cofactor>
    <text evidence="13">Binds 1 zinc ion per monomer.</text>
</comment>
<evidence type="ECO:0000259" key="14">
    <source>
        <dbReference type="PROSITE" id="PS50880"/>
    </source>
</evidence>
<dbReference type="InterPro" id="IPR036977">
    <property type="entry name" value="DNA_primase_Znf_CHC2"/>
</dbReference>
<protein>
    <recommendedName>
        <fullName evidence="12 13">DNA primase</fullName>
        <ecNumber evidence="12">2.7.7.101</ecNumber>
    </recommendedName>
</protein>
<reference evidence="15 16" key="1">
    <citation type="submission" date="2023-06" db="EMBL/GenBank/DDBJ databases">
        <title>Antibody response to the Sneathia vaginalis cytopathogenic toxin A during pregnancy.</title>
        <authorList>
            <person name="Mccoy Z.T."/>
            <person name="Serrano M.G."/>
            <person name="Spaine K."/>
            <person name="Edwards D.J."/>
            <person name="Buck G.A."/>
            <person name="Jefferson K."/>
        </authorList>
    </citation>
    <scope>NUCLEOTIDE SEQUENCE [LARGE SCALE GENOMIC DNA]</scope>
    <source>
        <strain evidence="15 16">CCUG 42621</strain>
    </source>
</reference>
<evidence type="ECO:0000313" key="16">
    <source>
        <dbReference type="Proteomes" id="UP001225134"/>
    </source>
</evidence>
<dbReference type="CDD" id="cd03364">
    <property type="entry name" value="TOPRIM_DnaG_primases"/>
    <property type="match status" value="1"/>
</dbReference>
<dbReference type="InterPro" id="IPR037068">
    <property type="entry name" value="DNA_primase_core_N_sf"/>
</dbReference>
<keyword evidence="7" id="KW-0863">Zinc-finger</keyword>
<accession>A0ABT7HII0</accession>
<dbReference type="Gene3D" id="3.40.1360.10">
    <property type="match status" value="1"/>
</dbReference>
<dbReference type="InterPro" id="IPR002694">
    <property type="entry name" value="Znf_CHC2"/>
</dbReference>
<feature type="domain" description="Toprim" evidence="14">
    <location>
        <begin position="247"/>
        <end position="328"/>
    </location>
</feature>
<dbReference type="PANTHER" id="PTHR30313:SF2">
    <property type="entry name" value="DNA PRIMASE"/>
    <property type="match status" value="1"/>
</dbReference>
<comment type="subunit">
    <text evidence="12">Monomer. Interacts with DnaB.</text>
</comment>
<comment type="caution">
    <text evidence="12">Lacks conserved residue(s) required for the propagation of feature annotation.</text>
</comment>
<evidence type="ECO:0000256" key="5">
    <source>
        <dbReference type="ARBA" id="ARBA00022705"/>
    </source>
</evidence>
<dbReference type="SUPFAM" id="SSF56731">
    <property type="entry name" value="DNA primase core"/>
    <property type="match status" value="1"/>
</dbReference>
<keyword evidence="10 12" id="KW-0238">DNA-binding</keyword>
<keyword evidence="9" id="KW-0460">Magnesium</keyword>
<keyword evidence="6 13" id="KW-0479">Metal-binding</keyword>
<dbReference type="InterPro" id="IPR006295">
    <property type="entry name" value="DNA_primase_DnaG"/>
</dbReference>
<comment type="similarity">
    <text evidence="12 13">Belongs to the DnaG primase family.</text>
</comment>
<evidence type="ECO:0000256" key="6">
    <source>
        <dbReference type="ARBA" id="ARBA00022723"/>
    </source>
</evidence>
<evidence type="ECO:0000256" key="9">
    <source>
        <dbReference type="ARBA" id="ARBA00022842"/>
    </source>
</evidence>
<gene>
    <name evidence="12 15" type="primary">dnaG</name>
    <name evidence="15" type="ORF">QQA45_02145</name>
</gene>
<dbReference type="SMART" id="SM00493">
    <property type="entry name" value="TOPRIM"/>
    <property type="match status" value="1"/>
</dbReference>
<evidence type="ECO:0000256" key="11">
    <source>
        <dbReference type="ARBA" id="ARBA00023163"/>
    </source>
</evidence>
<organism evidence="15 16">
    <name type="scientific">Sneathia sanguinegens</name>
    <dbReference type="NCBI Taxonomy" id="40543"/>
    <lineage>
        <taxon>Bacteria</taxon>
        <taxon>Fusobacteriati</taxon>
        <taxon>Fusobacteriota</taxon>
        <taxon>Fusobacteriia</taxon>
        <taxon>Fusobacteriales</taxon>
        <taxon>Leptotrichiaceae</taxon>
        <taxon>Sneathia</taxon>
    </lineage>
</organism>
<comment type="function">
    <text evidence="12 13">RNA polymerase that catalyzes the synthesis of short RNA molecules used as primers for DNA polymerase during DNA replication.</text>
</comment>
<dbReference type="Gene3D" id="3.90.980.10">
    <property type="entry name" value="DNA primase, catalytic core, N-terminal domain"/>
    <property type="match status" value="1"/>
</dbReference>
<comment type="catalytic activity">
    <reaction evidence="12">
        <text>ssDNA + n NTP = ssDNA/pppN(pN)n-1 hybrid + (n-1) diphosphate.</text>
        <dbReference type="EC" id="2.7.7.101"/>
    </reaction>
</comment>
<keyword evidence="16" id="KW-1185">Reference proteome</keyword>
<proteinExistence type="inferred from homology"/>
<dbReference type="PIRSF" id="PIRSF002811">
    <property type="entry name" value="DnaG"/>
    <property type="match status" value="1"/>
</dbReference>
<dbReference type="EC" id="2.7.7.101" evidence="12"/>
<evidence type="ECO:0000256" key="3">
    <source>
        <dbReference type="ARBA" id="ARBA00022679"/>
    </source>
</evidence>
<dbReference type="PROSITE" id="PS50880">
    <property type="entry name" value="TOPRIM"/>
    <property type="match status" value="1"/>
</dbReference>
<dbReference type="InterPro" id="IPR019475">
    <property type="entry name" value="DNA_primase_DnaB-bd"/>
</dbReference>
<dbReference type="InterPro" id="IPR013264">
    <property type="entry name" value="DNAG_N"/>
</dbReference>
<sequence>MLKDEDKQLLLSKIDIVELISQYVDLKKSGSGYKGLSPFKDEKTPSFMVSPTKKIFKDFSSDIGGDAIRFYMLINKISYLEAIEQLAKKYNVNINLARSNANYYDKYYNLTKKICEYYATNLLNSPIAQNYLKNRGYSLEDIKKFKLGYAKNTWDDIYKAFSKEDINILLELGLVAKGENGYYDIFRDRIMIPIFNKKGDIVGFGGRDISAKPEVAKYINSKESKIFKKSNELYGIFDGGNIIEKYNSCMLVEGYFDVLALHKADIRNSIASLGTALTANQVKYIKKLTENILIAYDNDSAGLAAKIRAILLLNNYGFNVKVMDYSNMGKDPDEILKNYGKDAFIEEIKKSEDAFDFLYKYYLAEGDIEKLGVKRKLIKEMNSYFASIKNPIYYEEFIKKFAKKLNISIEALKSNLVKSAKMPVEERKVTTKSKKQINNRQRQLEEMTIFLLYKDFKKGIKEKLSLFEKISFSNIYFSQMFEKLYQNNFKVENLSNEESRILFDLTLKYDDIKIDYVILYREWILQYIKNSREMIVNYFEGYDNMNDEDYASYMSFVSRVKHIEKSVDLPKIKKVYDDYLEYEKGKMHAL</sequence>
<evidence type="ECO:0000256" key="12">
    <source>
        <dbReference type="HAMAP-Rule" id="MF_00974"/>
    </source>
</evidence>
<keyword evidence="1 12" id="KW-0240">DNA-directed RNA polymerase</keyword>
<dbReference type="InterPro" id="IPR006171">
    <property type="entry name" value="TOPRIM_dom"/>
</dbReference>
<dbReference type="Pfam" id="PF10410">
    <property type="entry name" value="DnaB_bind"/>
    <property type="match status" value="1"/>
</dbReference>
<dbReference type="Pfam" id="PF13155">
    <property type="entry name" value="Toprim_2"/>
    <property type="match status" value="1"/>
</dbReference>
<dbReference type="SUPFAM" id="SSF57783">
    <property type="entry name" value="Zinc beta-ribbon"/>
    <property type="match status" value="1"/>
</dbReference>
<evidence type="ECO:0000256" key="2">
    <source>
        <dbReference type="ARBA" id="ARBA00022515"/>
    </source>
</evidence>
<comment type="caution">
    <text evidence="15">The sequence shown here is derived from an EMBL/GenBank/DDBJ whole genome shotgun (WGS) entry which is preliminary data.</text>
</comment>
<dbReference type="Pfam" id="PF08275">
    <property type="entry name" value="DNAG_N"/>
    <property type="match status" value="1"/>
</dbReference>
<dbReference type="NCBIfam" id="TIGR01391">
    <property type="entry name" value="dnaG"/>
    <property type="match status" value="1"/>
</dbReference>
<dbReference type="RefSeq" id="WP_285152685.1">
    <property type="nucleotide sequence ID" value="NZ_JASSPP010000002.1"/>
</dbReference>
<evidence type="ECO:0000256" key="1">
    <source>
        <dbReference type="ARBA" id="ARBA00022478"/>
    </source>
</evidence>
<evidence type="ECO:0000256" key="7">
    <source>
        <dbReference type="ARBA" id="ARBA00022771"/>
    </source>
</evidence>
<dbReference type="InterPro" id="IPR030846">
    <property type="entry name" value="DnaG_bac"/>
</dbReference>
<keyword evidence="8 13" id="KW-0862">Zinc</keyword>
<keyword evidence="5 12" id="KW-0235">DNA replication</keyword>
<evidence type="ECO:0000256" key="4">
    <source>
        <dbReference type="ARBA" id="ARBA00022695"/>
    </source>
</evidence>
<dbReference type="SMART" id="SM00400">
    <property type="entry name" value="ZnF_CHCC"/>
    <property type="match status" value="1"/>
</dbReference>
<evidence type="ECO:0000256" key="10">
    <source>
        <dbReference type="ARBA" id="ARBA00023125"/>
    </source>
</evidence>
<dbReference type="InterPro" id="IPR034151">
    <property type="entry name" value="TOPRIM_DnaG_bac"/>
</dbReference>
<dbReference type="Pfam" id="PF01807">
    <property type="entry name" value="Zn_ribbon_DnaG"/>
    <property type="match status" value="1"/>
</dbReference>
<dbReference type="Gene3D" id="3.90.580.10">
    <property type="entry name" value="Zinc finger, CHC2-type domain"/>
    <property type="match status" value="1"/>
</dbReference>